<dbReference type="InterPro" id="IPR032675">
    <property type="entry name" value="LRR_dom_sf"/>
</dbReference>
<dbReference type="SUPFAM" id="SSF52047">
    <property type="entry name" value="RNI-like"/>
    <property type="match status" value="1"/>
</dbReference>
<dbReference type="AlphaFoldDB" id="A0A8H6SE54"/>
<evidence type="ECO:0000313" key="1">
    <source>
        <dbReference type="EMBL" id="KAF7297861.1"/>
    </source>
</evidence>
<dbReference type="Proteomes" id="UP000613580">
    <property type="component" value="Unassembled WGS sequence"/>
</dbReference>
<proteinExistence type="predicted"/>
<dbReference type="EMBL" id="JACAZE010000015">
    <property type="protein sequence ID" value="KAF7297861.1"/>
    <property type="molecule type" value="Genomic_DNA"/>
</dbReference>
<sequence length="398" mass="42984">MAAPSRDFLSTLPPELLGDIFSACASLHADAPLILGAVSRLFRQVAHSTPRAWTHLLLDAQTPSSGSLKAALFSELSRVCPLRVRLDLRSRGRQAGSGNVHVPGLGNALRAHTTRFDALELLVNEQKDAVDTLGAIYSGLASEETGLLALRALRIDATKKSKPGPLSTTVPVHPPIAFPAVPTIEDLETTNIALDLLPSLGLENLTSLRVLQPLLAAPLSADHIVDLLRSAPRLRKFWVDARVGDSDSHTDSETVLVSMPELEELHLRTNNLIPLLDRLSLPRLNTLFLDDMDGNRPGASEEVAGALYRLLVRTEDGGDEKGNSELREFELVGVAVDRETEMWGKCLQKMRALVGFRVGDDSTAVEAAVAATQLVDAWNAQKRGSRSFSPGFGWAGDI</sequence>
<protein>
    <recommendedName>
        <fullName evidence="3">F-box domain-containing protein</fullName>
    </recommendedName>
</protein>
<dbReference type="OrthoDB" id="3006100at2759"/>
<dbReference type="SUPFAM" id="SSF81383">
    <property type="entry name" value="F-box domain"/>
    <property type="match status" value="1"/>
</dbReference>
<organism evidence="1 2">
    <name type="scientific">Mycena chlorophos</name>
    <name type="common">Agaric fungus</name>
    <name type="synonym">Agaricus chlorophos</name>
    <dbReference type="NCBI Taxonomy" id="658473"/>
    <lineage>
        <taxon>Eukaryota</taxon>
        <taxon>Fungi</taxon>
        <taxon>Dikarya</taxon>
        <taxon>Basidiomycota</taxon>
        <taxon>Agaricomycotina</taxon>
        <taxon>Agaricomycetes</taxon>
        <taxon>Agaricomycetidae</taxon>
        <taxon>Agaricales</taxon>
        <taxon>Marasmiineae</taxon>
        <taxon>Mycenaceae</taxon>
        <taxon>Mycena</taxon>
    </lineage>
</organism>
<dbReference type="InterPro" id="IPR036047">
    <property type="entry name" value="F-box-like_dom_sf"/>
</dbReference>
<accession>A0A8H6SE54</accession>
<name>A0A8H6SE54_MYCCL</name>
<evidence type="ECO:0008006" key="3">
    <source>
        <dbReference type="Google" id="ProtNLM"/>
    </source>
</evidence>
<dbReference type="Gene3D" id="3.80.10.10">
    <property type="entry name" value="Ribonuclease Inhibitor"/>
    <property type="match status" value="1"/>
</dbReference>
<comment type="caution">
    <text evidence="1">The sequence shown here is derived from an EMBL/GenBank/DDBJ whole genome shotgun (WGS) entry which is preliminary data.</text>
</comment>
<evidence type="ECO:0000313" key="2">
    <source>
        <dbReference type="Proteomes" id="UP000613580"/>
    </source>
</evidence>
<gene>
    <name evidence="1" type="ORF">HMN09_01006900</name>
</gene>
<reference evidence="1" key="1">
    <citation type="submission" date="2020-05" db="EMBL/GenBank/DDBJ databases">
        <title>Mycena genomes resolve the evolution of fungal bioluminescence.</title>
        <authorList>
            <person name="Tsai I.J."/>
        </authorList>
    </citation>
    <scope>NUCLEOTIDE SEQUENCE</scope>
    <source>
        <strain evidence="1">110903Hualien_Pintung</strain>
    </source>
</reference>
<keyword evidence="2" id="KW-1185">Reference proteome</keyword>